<dbReference type="Proteomes" id="UP001365781">
    <property type="component" value="Unassembled WGS sequence"/>
</dbReference>
<evidence type="ECO:0000313" key="2">
    <source>
        <dbReference type="EMBL" id="MEI5617615.1"/>
    </source>
</evidence>
<dbReference type="GO" id="GO:0016874">
    <property type="term" value="F:ligase activity"/>
    <property type="evidence" value="ECO:0007669"/>
    <property type="project" value="UniProtKB-KW"/>
</dbReference>
<dbReference type="RefSeq" id="WP_336559429.1">
    <property type="nucleotide sequence ID" value="NZ_JBBAYM010000854.1"/>
</dbReference>
<comment type="caution">
    <text evidence="2">The sequence shown here is derived from an EMBL/GenBank/DDBJ whole genome shotgun (WGS) entry which is preliminary data.</text>
</comment>
<keyword evidence="2" id="KW-0436">Ligase</keyword>
<organism evidence="2 3">
    <name type="scientific">Streptomyces brasiliscabiei</name>
    <dbReference type="NCBI Taxonomy" id="2736302"/>
    <lineage>
        <taxon>Bacteria</taxon>
        <taxon>Bacillati</taxon>
        <taxon>Actinomycetota</taxon>
        <taxon>Actinomycetes</taxon>
        <taxon>Kitasatosporales</taxon>
        <taxon>Streptomycetaceae</taxon>
        <taxon>Streptomyces</taxon>
    </lineage>
</organism>
<name>A0ABU8GWP5_9ACTN</name>
<reference evidence="2 3" key="1">
    <citation type="submission" date="2024-03" db="EMBL/GenBank/DDBJ databases">
        <title>First Report of Pectobacterium brasiliscabiei causing potato scab in china.</title>
        <authorList>
            <person name="Handique U."/>
        </authorList>
    </citation>
    <scope>NUCLEOTIDE SEQUENCE [LARGE SCALE GENOMIC DNA]</scope>
    <source>
        <strain evidence="2 3">ZRIMU1503</strain>
    </source>
</reference>
<accession>A0ABU8GWP5</accession>
<feature type="non-terminal residue" evidence="2">
    <location>
        <position position="79"/>
    </location>
</feature>
<sequence length="79" mass="9173">MQSCIRTDDIDLVGDGSHLTYFEMIGCFSFGNNDYLSCCRMWSEILSELQIPVTHITVHPSRIDHYQIWRDLGYTVVND</sequence>
<dbReference type="InterPro" id="IPR018164">
    <property type="entry name" value="Ala-tRNA-synth_IIc_N"/>
</dbReference>
<protein>
    <submittedName>
        <fullName evidence="2">Alanine--tRNA ligase-related protein</fullName>
    </submittedName>
</protein>
<dbReference type="Gene3D" id="3.30.930.10">
    <property type="entry name" value="Bira Bifunctional Protein, Domain 2"/>
    <property type="match status" value="1"/>
</dbReference>
<proteinExistence type="predicted"/>
<keyword evidence="3" id="KW-1185">Reference proteome</keyword>
<dbReference type="Pfam" id="PF01411">
    <property type="entry name" value="tRNA-synt_2c"/>
    <property type="match status" value="1"/>
</dbReference>
<evidence type="ECO:0000313" key="3">
    <source>
        <dbReference type="Proteomes" id="UP001365781"/>
    </source>
</evidence>
<gene>
    <name evidence="2" type="ORF">WB403_51880</name>
</gene>
<dbReference type="InterPro" id="IPR045864">
    <property type="entry name" value="aa-tRNA-synth_II/BPL/LPL"/>
</dbReference>
<dbReference type="SUPFAM" id="SSF55681">
    <property type="entry name" value="Class II aaRS and biotin synthetases"/>
    <property type="match status" value="1"/>
</dbReference>
<evidence type="ECO:0000259" key="1">
    <source>
        <dbReference type="Pfam" id="PF01411"/>
    </source>
</evidence>
<feature type="domain" description="Alanyl-tRNA synthetase class IIc N-terminal" evidence="1">
    <location>
        <begin position="2"/>
        <end position="72"/>
    </location>
</feature>
<dbReference type="EMBL" id="JBBAYM010000854">
    <property type="protein sequence ID" value="MEI5617615.1"/>
    <property type="molecule type" value="Genomic_DNA"/>
</dbReference>